<proteinExistence type="predicted"/>
<evidence type="ECO:0000313" key="2">
    <source>
        <dbReference type="EMBL" id="MDT7831898.1"/>
    </source>
</evidence>
<name>A0ABU3LEQ5_9FLAO</name>
<comment type="caution">
    <text evidence="2">The sequence shown here is derived from an EMBL/GenBank/DDBJ whole genome shotgun (WGS) entry which is preliminary data.</text>
</comment>
<reference evidence="2 3" key="1">
    <citation type="submission" date="2023-09" db="EMBL/GenBank/DDBJ databases">
        <title>Novel taxa isolated from Blanes Bay.</title>
        <authorList>
            <person name="Rey-Velasco X."/>
            <person name="Lucena T."/>
        </authorList>
    </citation>
    <scope>NUCLEOTIDE SEQUENCE [LARGE SCALE GENOMIC DNA]</scope>
    <source>
        <strain evidence="2 3">S356</strain>
    </source>
</reference>
<evidence type="ECO:0008006" key="4">
    <source>
        <dbReference type="Google" id="ProtNLM"/>
    </source>
</evidence>
<protein>
    <recommendedName>
        <fullName evidence="4">DUF1579 domain-containing protein</fullName>
    </recommendedName>
</protein>
<dbReference type="Proteomes" id="UP001257277">
    <property type="component" value="Unassembled WGS sequence"/>
</dbReference>
<gene>
    <name evidence="2" type="ORF">RQM59_05870</name>
</gene>
<sequence length="169" mass="19800">MRTTILMILLLVSTSSIKAQTQKTKCNCCTENHTKFDFWVGDWVVKDTLGNTVGENKIYKIQDKCAIKENWTSATGSTGTSFNYYDRKDETWNQLWVDNQGSQLVLKGKPEKNKMILKSTLQKGQKIPFFYHQITWTLRKDGTVLQHWEIYDKDHKKLRSLFKGVYHKK</sequence>
<keyword evidence="1" id="KW-0732">Signal</keyword>
<keyword evidence="3" id="KW-1185">Reference proteome</keyword>
<evidence type="ECO:0000313" key="3">
    <source>
        <dbReference type="Proteomes" id="UP001257277"/>
    </source>
</evidence>
<dbReference type="EMBL" id="JAVTTO010000002">
    <property type="protein sequence ID" value="MDT7831898.1"/>
    <property type="molecule type" value="Genomic_DNA"/>
</dbReference>
<feature type="chain" id="PRO_5045646801" description="DUF1579 domain-containing protein" evidence="1">
    <location>
        <begin position="20"/>
        <end position="169"/>
    </location>
</feature>
<accession>A0ABU3LEQ5</accession>
<organism evidence="2 3">
    <name type="scientific">Asprobacillus argus</name>
    <dbReference type="NCBI Taxonomy" id="3076534"/>
    <lineage>
        <taxon>Bacteria</taxon>
        <taxon>Pseudomonadati</taxon>
        <taxon>Bacteroidota</taxon>
        <taxon>Flavobacteriia</taxon>
        <taxon>Flavobacteriales</taxon>
        <taxon>Flavobacteriaceae</taxon>
        <taxon>Asprobacillus</taxon>
    </lineage>
</organism>
<dbReference type="RefSeq" id="WP_349241153.1">
    <property type="nucleotide sequence ID" value="NZ_JAVTTO010000002.1"/>
</dbReference>
<evidence type="ECO:0000256" key="1">
    <source>
        <dbReference type="SAM" id="SignalP"/>
    </source>
</evidence>
<feature type="signal peptide" evidence="1">
    <location>
        <begin position="1"/>
        <end position="19"/>
    </location>
</feature>